<feature type="domain" description="Arabinosyltransferase C-terminal" evidence="14">
    <location>
        <begin position="776"/>
        <end position="1150"/>
    </location>
</feature>
<feature type="transmembrane region" description="Helical" evidence="12">
    <location>
        <begin position="619"/>
        <end position="641"/>
    </location>
</feature>
<dbReference type="InterPro" id="IPR032731">
    <property type="entry name" value="Arabino_trans_C"/>
</dbReference>
<dbReference type="InterPro" id="IPR040920">
    <property type="entry name" value="Arabino_trans_N"/>
</dbReference>
<evidence type="ECO:0000256" key="4">
    <source>
        <dbReference type="ARBA" id="ARBA00022475"/>
    </source>
</evidence>
<gene>
    <name evidence="16" type="ORF">K8V11_12040</name>
</gene>
<dbReference type="EMBL" id="DYXM01000228">
    <property type="protein sequence ID" value="HJE91726.1"/>
    <property type="molecule type" value="Genomic_DNA"/>
</dbReference>
<feature type="region of interest" description="Disordered" evidence="11">
    <location>
        <begin position="840"/>
        <end position="875"/>
    </location>
</feature>
<proteinExistence type="inferred from homology"/>
<feature type="transmembrane region" description="Helical" evidence="12">
    <location>
        <begin position="661"/>
        <end position="679"/>
    </location>
</feature>
<feature type="transmembrane region" description="Helical" evidence="12">
    <location>
        <begin position="760"/>
        <end position="783"/>
    </location>
</feature>
<feature type="transmembrane region" description="Helical" evidence="12">
    <location>
        <begin position="534"/>
        <end position="551"/>
    </location>
</feature>
<evidence type="ECO:0000259" key="15">
    <source>
        <dbReference type="Pfam" id="PF17689"/>
    </source>
</evidence>
<feature type="transmembrane region" description="Helical" evidence="12">
    <location>
        <begin position="587"/>
        <end position="607"/>
    </location>
</feature>
<feature type="compositionally biased region" description="Basic and acidic residues" evidence="11">
    <location>
        <begin position="742"/>
        <end position="751"/>
    </location>
</feature>
<feature type="transmembrane region" description="Helical" evidence="12">
    <location>
        <begin position="463"/>
        <end position="487"/>
    </location>
</feature>
<keyword evidence="5" id="KW-0328">Glycosyltransferase</keyword>
<keyword evidence="4" id="KW-1003">Cell membrane</keyword>
<keyword evidence="6" id="KW-0808">Transferase</keyword>
<dbReference type="RefSeq" id="WP_303914552.1">
    <property type="nucleotide sequence ID" value="NZ_DYXM01000228.1"/>
</dbReference>
<dbReference type="Gene3D" id="3.40.190.160">
    <property type="match status" value="1"/>
</dbReference>
<comment type="function">
    <text evidence="1">Arabinosyl transferase responsible for the polymerization of arabinose into the arabinan of arabinogalactan.</text>
</comment>
<dbReference type="AlphaFoldDB" id="A0A921F531"/>
<feature type="transmembrane region" description="Helical" evidence="12">
    <location>
        <begin position="424"/>
        <end position="451"/>
    </location>
</feature>
<keyword evidence="8 12" id="KW-1133">Transmembrane helix</keyword>
<feature type="region of interest" description="Disordered" evidence="11">
    <location>
        <begin position="725"/>
        <end position="754"/>
    </location>
</feature>
<dbReference type="Pfam" id="PF04602">
    <property type="entry name" value="Arabinose_trans"/>
    <property type="match status" value="1"/>
</dbReference>
<reference evidence="16" key="2">
    <citation type="submission" date="2021-09" db="EMBL/GenBank/DDBJ databases">
        <authorList>
            <person name="Gilroy R."/>
        </authorList>
    </citation>
    <scope>NUCLEOTIDE SEQUENCE</scope>
    <source>
        <strain evidence="16">ChiGjej1B1-18357</strain>
    </source>
</reference>
<organism evidence="16 17">
    <name type="scientific">Dietzia timorensis</name>
    <dbReference type="NCBI Taxonomy" id="499555"/>
    <lineage>
        <taxon>Bacteria</taxon>
        <taxon>Bacillati</taxon>
        <taxon>Actinomycetota</taxon>
        <taxon>Actinomycetes</taxon>
        <taxon>Mycobacteriales</taxon>
        <taxon>Dietziaceae</taxon>
        <taxon>Dietzia</taxon>
    </lineage>
</organism>
<sequence>MSSTASSEDSETRSTSTAPRGRWHNARVLAAVLGFLGAGLALISGLLPVNQNNAEINWAPGEDFTSVTAPLVSGRAIDLDINIPCDAAAEADEDTVLLSTLPESSPGRSADGLMVVRGRNADGESSLEVIVRNLTLVSVPVDALRSEACDTIHISATPDGVVGDAGEATFTSGESAGEPITGSFGGDMRPQVVGLFTDLSPSTAPEGLSGMTAHVTVDSRYSSSPTFIKLLAMIVGVAATIGSLYYLRQLDLKDGRHHVRIMPRQRRGITTLDGIVAGVLGIWHLVGANTSDDGYLLTMARSAGPSGYMANYFRWLGSPESPVGWYYEILKLMTHVSTASVWMRLPTLLCGLATWWILTREVIPRLGRLARTWPVPEWAGAAVFLAFWMAFNNGLRPEPVIALGALVTFILIERSIATRRLLPAYLAVVVAAFSIGTGPTALICVAILLAGTRIVFKTMRERAATFGWAPVLGPFFAAGFLLLFTVFADQTLASVATASRIRTELGPSLPWYGEKERWVSLFSVGEDGGMSRRFPMLLMLLSVGIVALALLRHRRIPEVAAGPARRLVGIVLGSLGMLAFTPTKWTHHFGIFAGIGAAVAVAAVLSLRPKVVGGPRNAWLVGAAISAVTALATATDNVWWYVSNYGMPFGESFPAIGGVQINYLAFGVTLICLLMALLTHTEILPPRESWPAWMRPTGRPSWVRLPGFAHRIAAWFGVVVPEGSAGKQDAETDETADTTGKPAEKKALERSHPRRMGMPATAFTAIAFLLVATNLASALVAVFDRSPGYTVGRSNARALVGNPCSLADAVLVEENSNDGVLQPVGTSVANSLGAGERTGFAPNGIPEQIPVDTTESDSSSTLGGFEADATGDPGVDAGTTGGQGEETINGSTASLPFDLDPAETPVLGSYRRGPQSQARLQSGWYELPGRTPLRPLLVVAAAGWISAGDLEVQYGRAGKVGTEGPTNFEVEGSLPLIDVGPAPTWRNLRVPLESIPDDAEVVRIVARDNNLAPDWWMAVTPPRNPTLRTLQDIVGSETPVLADWIVALAFPCQRPFVHNDGIAEIPRYRILADRESSTMANWWQSAKAGGPLLWIEQTTKPVTIPTYLNHDWGRDWGSLQRLDPLDPEAVPAQIDRSQSLRSGLWSPGEMVG</sequence>
<name>A0A921F531_9ACTN</name>
<evidence type="ECO:0000259" key="14">
    <source>
        <dbReference type="Pfam" id="PF14896"/>
    </source>
</evidence>
<dbReference type="GO" id="GO:0071766">
    <property type="term" value="P:Actinobacterium-type cell wall biogenesis"/>
    <property type="evidence" value="ECO:0007669"/>
    <property type="project" value="InterPro"/>
</dbReference>
<evidence type="ECO:0000256" key="9">
    <source>
        <dbReference type="ARBA" id="ARBA00023136"/>
    </source>
</evidence>
<feature type="transmembrane region" description="Helical" evidence="12">
    <location>
        <begin position="341"/>
        <end position="358"/>
    </location>
</feature>
<feature type="transmembrane region" description="Helical" evidence="12">
    <location>
        <begin position="268"/>
        <end position="286"/>
    </location>
</feature>
<reference evidence="16" key="1">
    <citation type="journal article" date="2021" name="PeerJ">
        <title>Extensive microbial diversity within the chicken gut microbiome revealed by metagenomics and culture.</title>
        <authorList>
            <person name="Gilroy R."/>
            <person name="Ravi A."/>
            <person name="Getino M."/>
            <person name="Pursley I."/>
            <person name="Horton D.L."/>
            <person name="Alikhan N.F."/>
            <person name="Baker D."/>
            <person name="Gharbi K."/>
            <person name="Hall N."/>
            <person name="Watson M."/>
            <person name="Adriaenssens E.M."/>
            <person name="Foster-Nyarko E."/>
            <person name="Jarju S."/>
            <person name="Secka A."/>
            <person name="Antonio M."/>
            <person name="Oren A."/>
            <person name="Chaudhuri R.R."/>
            <person name="La Ragione R."/>
            <person name="Hildebrand F."/>
            <person name="Pallen M.J."/>
        </authorList>
    </citation>
    <scope>NUCLEOTIDE SEQUENCE</scope>
    <source>
        <strain evidence="16">ChiGjej1B1-18357</strain>
    </source>
</reference>
<dbReference type="Pfam" id="PF14896">
    <property type="entry name" value="Arabino_trans_C"/>
    <property type="match status" value="1"/>
</dbReference>
<evidence type="ECO:0000256" key="10">
    <source>
        <dbReference type="ARBA" id="ARBA00023316"/>
    </source>
</evidence>
<feature type="domain" description="Arabinofuranosyltransferase central" evidence="13">
    <location>
        <begin position="224"/>
        <end position="680"/>
    </location>
</feature>
<evidence type="ECO:0000256" key="6">
    <source>
        <dbReference type="ARBA" id="ARBA00022679"/>
    </source>
</evidence>
<feature type="domain" description="Arabinosyltransferas concanavalin like" evidence="15">
    <location>
        <begin position="50"/>
        <end position="220"/>
    </location>
</feature>
<evidence type="ECO:0000256" key="1">
    <source>
        <dbReference type="ARBA" id="ARBA00003001"/>
    </source>
</evidence>
<evidence type="ECO:0000256" key="3">
    <source>
        <dbReference type="ARBA" id="ARBA00008195"/>
    </source>
</evidence>
<accession>A0A921F531</accession>
<evidence type="ECO:0000313" key="16">
    <source>
        <dbReference type="EMBL" id="HJE91726.1"/>
    </source>
</evidence>
<dbReference type="Pfam" id="PF17689">
    <property type="entry name" value="Arabino_trans_N"/>
    <property type="match status" value="1"/>
</dbReference>
<feature type="transmembrane region" description="Helical" evidence="12">
    <location>
        <begin position="370"/>
        <end position="391"/>
    </location>
</feature>
<evidence type="ECO:0000256" key="5">
    <source>
        <dbReference type="ARBA" id="ARBA00022676"/>
    </source>
</evidence>
<comment type="caution">
    <text evidence="16">The sequence shown here is derived from an EMBL/GenBank/DDBJ whole genome shotgun (WGS) entry which is preliminary data.</text>
</comment>
<dbReference type="InterPro" id="IPR042486">
    <property type="entry name" value="Arabino_trans_C_2"/>
</dbReference>
<dbReference type="InterPro" id="IPR007680">
    <property type="entry name" value="Arabino_trans_central"/>
</dbReference>
<keyword evidence="9 12" id="KW-0472">Membrane</keyword>
<dbReference type="Gene3D" id="2.60.120.940">
    <property type="entry name" value="EmbC, C-terminal domain, subdomain 2"/>
    <property type="match status" value="1"/>
</dbReference>
<feature type="transmembrane region" description="Helical" evidence="12">
    <location>
        <begin position="227"/>
        <end position="247"/>
    </location>
</feature>
<evidence type="ECO:0000256" key="2">
    <source>
        <dbReference type="ARBA" id="ARBA00004651"/>
    </source>
</evidence>
<dbReference type="InterPro" id="IPR027451">
    <property type="entry name" value="EmbABC_dom1"/>
</dbReference>
<evidence type="ECO:0000256" key="11">
    <source>
        <dbReference type="SAM" id="MobiDB-lite"/>
    </source>
</evidence>
<evidence type="ECO:0000256" key="7">
    <source>
        <dbReference type="ARBA" id="ARBA00022692"/>
    </source>
</evidence>
<feature type="transmembrane region" description="Helical" evidence="12">
    <location>
        <begin position="28"/>
        <end position="47"/>
    </location>
</feature>
<comment type="similarity">
    <text evidence="3">Belongs to the emb family.</text>
</comment>
<dbReference type="Proteomes" id="UP000776650">
    <property type="component" value="Unassembled WGS sequence"/>
</dbReference>
<dbReference type="GO" id="GO:0005886">
    <property type="term" value="C:plasma membrane"/>
    <property type="evidence" value="ECO:0007669"/>
    <property type="project" value="UniProtKB-SubCell"/>
</dbReference>
<dbReference type="GO" id="GO:0052636">
    <property type="term" value="F:arabinosyltransferase activity"/>
    <property type="evidence" value="ECO:0007669"/>
    <property type="project" value="InterPro"/>
</dbReference>
<evidence type="ECO:0000259" key="13">
    <source>
        <dbReference type="Pfam" id="PF04602"/>
    </source>
</evidence>
<dbReference type="GO" id="GO:0071555">
    <property type="term" value="P:cell wall organization"/>
    <property type="evidence" value="ECO:0007669"/>
    <property type="project" value="UniProtKB-KW"/>
</dbReference>
<keyword evidence="7 12" id="KW-0812">Transmembrane</keyword>
<comment type="subcellular location">
    <subcellularLocation>
        <location evidence="2">Cell membrane</location>
        <topology evidence="2">Multi-pass membrane protein</topology>
    </subcellularLocation>
</comment>
<evidence type="ECO:0000256" key="12">
    <source>
        <dbReference type="SAM" id="Phobius"/>
    </source>
</evidence>
<feature type="transmembrane region" description="Helical" evidence="12">
    <location>
        <begin position="563"/>
        <end position="581"/>
    </location>
</feature>
<keyword evidence="10" id="KW-0961">Cell wall biogenesis/degradation</keyword>
<protein>
    <submittedName>
        <fullName evidence="16">Arabinosyltransferase domain-containing protein</fullName>
    </submittedName>
</protein>
<evidence type="ECO:0000256" key="8">
    <source>
        <dbReference type="ARBA" id="ARBA00022989"/>
    </source>
</evidence>
<feature type="compositionally biased region" description="Polar residues" evidence="11">
    <location>
        <begin position="851"/>
        <end position="862"/>
    </location>
</feature>
<evidence type="ECO:0000313" key="17">
    <source>
        <dbReference type="Proteomes" id="UP000776650"/>
    </source>
</evidence>
<dbReference type="Gene3D" id="2.60.120.610">
    <property type="entry name" value="arabinofuranosyltransferase like domain"/>
    <property type="match status" value="1"/>
</dbReference>